<evidence type="ECO:0000313" key="2">
    <source>
        <dbReference type="Proteomes" id="UP000015001"/>
    </source>
</evidence>
<dbReference type="RefSeq" id="WP_020274652.1">
    <property type="nucleotide sequence ID" value="NZ_KE354281.1"/>
</dbReference>
<proteinExistence type="predicted"/>
<comment type="caution">
    <text evidence="1">The sequence shown here is derived from an EMBL/GenBank/DDBJ whole genome shotgun (WGS) entry which is preliminary data.</text>
</comment>
<dbReference type="EMBL" id="AOPY01001519">
    <property type="protein sequence ID" value="EPJ37172.1"/>
    <property type="molecule type" value="Genomic_DNA"/>
</dbReference>
<evidence type="ECO:0000313" key="1">
    <source>
        <dbReference type="EMBL" id="EPJ37172.1"/>
    </source>
</evidence>
<reference evidence="1 2" key="1">
    <citation type="submission" date="2013-02" db="EMBL/GenBank/DDBJ databases">
        <title>Draft Genome Sequence of Streptomyces afghaniensis, Which Produces Compounds of the Julimycin B-Complex.</title>
        <authorList>
            <person name="Gruening B.A."/>
            <person name="Praeg A."/>
            <person name="Erxleben A."/>
            <person name="Guenther S."/>
            <person name="Fiedler H.-P."/>
            <person name="Goodfellow M."/>
            <person name="Mueller M."/>
        </authorList>
    </citation>
    <scope>NUCLEOTIDE SEQUENCE [LARGE SCALE GENOMIC DNA]</scope>
    <source>
        <strain evidence="1 2">772</strain>
    </source>
</reference>
<dbReference type="Pfam" id="PF12322">
    <property type="entry name" value="T4_baseplate"/>
    <property type="match status" value="1"/>
</dbReference>
<name>S4MU50_9ACTN</name>
<accession>S4MU50</accession>
<dbReference type="PATRIC" id="fig|1283301.3.peg.5745"/>
<dbReference type="HOGENOM" id="CLU_076891_1_0_11"/>
<keyword evidence="2" id="KW-1185">Reference proteome</keyword>
<dbReference type="InterPro" id="IPR024364">
    <property type="entry name" value="Baseplate_phage_T4-like"/>
</dbReference>
<dbReference type="OrthoDB" id="283948at2"/>
<dbReference type="Proteomes" id="UP000015001">
    <property type="component" value="Unassembled WGS sequence"/>
</dbReference>
<sequence length="295" mass="32895">MDGVLPGGYWGVDGRLHRDFELAALTGRDEELMARADGVGSAALVTEVLSRCVQRLGGISPVTPEVARELLVADRHFLLLRLRSAAFGDQVRASLLCPWPGCGERVSLEFSLADVPVVEASQRSFLHTVTLSSEALGESDPVSADVTFRLPNGSDQEELSELLALNEAEALTRLLSRCIRRIGPYEPPGEQRIADLSPRARSEIEECMEQLAPKVEQTVEVTCAACTRTFLVPLDIQRFFFGDLRTDASLLYREVHHLAFHYHWSEREIMEMTRDKRRTYINVLTDVLEVQNCGA</sequence>
<organism evidence="1 2">
    <name type="scientific">Streptomyces afghaniensis 772</name>
    <dbReference type="NCBI Taxonomy" id="1283301"/>
    <lineage>
        <taxon>Bacteria</taxon>
        <taxon>Bacillati</taxon>
        <taxon>Actinomycetota</taxon>
        <taxon>Actinomycetes</taxon>
        <taxon>Kitasatosporales</taxon>
        <taxon>Streptomycetaceae</taxon>
        <taxon>Streptomyces</taxon>
    </lineage>
</organism>
<gene>
    <name evidence="1" type="ORF">STAFG_5779</name>
</gene>
<dbReference type="AlphaFoldDB" id="S4MU50"/>
<protein>
    <submittedName>
        <fullName evidence="1">Uncharacterized protein</fullName>
    </submittedName>
</protein>